<reference evidence="6 7" key="1">
    <citation type="submission" date="2014-10" db="EMBL/GenBank/DDBJ databases">
        <title>Genome sequence of Ponticoccus sp. strain UMTAT08 isolated from clonal culture of toxic dinoflagellate Alexandrium tamiyavanichii.</title>
        <authorList>
            <person name="Gan H.Y."/>
            <person name="Muhd D.-D."/>
            <person name="Mohd Noor M.E."/>
            <person name="Yeong Y.S."/>
            <person name="Usup G."/>
        </authorList>
    </citation>
    <scope>NUCLEOTIDE SEQUENCE [LARGE SCALE GENOMIC DNA]</scope>
    <source>
        <strain evidence="6 7">UMTAT08</strain>
    </source>
</reference>
<feature type="domain" description="ABC transporter" evidence="5">
    <location>
        <begin position="2"/>
        <end position="214"/>
    </location>
</feature>
<dbReference type="EMBL" id="JSUQ01000029">
    <property type="protein sequence ID" value="KHQ50225.1"/>
    <property type="molecule type" value="Genomic_DNA"/>
</dbReference>
<dbReference type="Pfam" id="PF00005">
    <property type="entry name" value="ABC_tran"/>
    <property type="match status" value="1"/>
</dbReference>
<dbReference type="SMART" id="SM00382">
    <property type="entry name" value="AAA"/>
    <property type="match status" value="1"/>
</dbReference>
<dbReference type="Proteomes" id="UP000030960">
    <property type="component" value="Unassembled WGS sequence"/>
</dbReference>
<dbReference type="CDD" id="cd03225">
    <property type="entry name" value="ABC_cobalt_CbiO_domain1"/>
    <property type="match status" value="1"/>
</dbReference>
<dbReference type="STRING" id="561184.SAMN05216376_11640"/>
<keyword evidence="4" id="KW-0067">ATP-binding</keyword>
<name>A0A0B3RG54_9RHOB</name>
<sequence length="214" mass="23548">MIELDDLHFAYPGQPPVLNGASMRLGPGERLSLTGPNGAGKSTLLRMILGLQRPTSGTVTIFDQARSREKDFHEVRRRIGLVFQDPDDQLFCPTVAEDVAFGPLNLGKSRDEALAVVEQTLMVLDLLHLRDRVTHKLSGGEKRLVTLATVLAMSPEVLLLDEPTNALDPENQARLTEIIDALPLPILLVSHDPAFRERIAPCALELREGRLVPV</sequence>
<dbReference type="PROSITE" id="PS50893">
    <property type="entry name" value="ABC_TRANSPORTER_2"/>
    <property type="match status" value="1"/>
</dbReference>
<keyword evidence="3" id="KW-0547">Nucleotide-binding</keyword>
<dbReference type="PROSITE" id="PS00211">
    <property type="entry name" value="ABC_TRANSPORTER_1"/>
    <property type="match status" value="1"/>
</dbReference>
<organism evidence="6 7">
    <name type="scientific">Mameliella alba</name>
    <dbReference type="NCBI Taxonomy" id="561184"/>
    <lineage>
        <taxon>Bacteria</taxon>
        <taxon>Pseudomonadati</taxon>
        <taxon>Pseudomonadota</taxon>
        <taxon>Alphaproteobacteria</taxon>
        <taxon>Rhodobacterales</taxon>
        <taxon>Roseobacteraceae</taxon>
        <taxon>Mameliella</taxon>
    </lineage>
</organism>
<dbReference type="AlphaFoldDB" id="A0A0B3RG54"/>
<dbReference type="SUPFAM" id="SSF52540">
    <property type="entry name" value="P-loop containing nucleoside triphosphate hydrolases"/>
    <property type="match status" value="1"/>
</dbReference>
<dbReference type="InterPro" id="IPR027417">
    <property type="entry name" value="P-loop_NTPase"/>
</dbReference>
<dbReference type="InterPro" id="IPR015856">
    <property type="entry name" value="ABC_transpr_CbiO/EcfA_su"/>
</dbReference>
<evidence type="ECO:0000313" key="6">
    <source>
        <dbReference type="EMBL" id="KHQ50225.1"/>
    </source>
</evidence>
<dbReference type="InterPro" id="IPR017871">
    <property type="entry name" value="ABC_transporter-like_CS"/>
</dbReference>
<keyword evidence="2" id="KW-0813">Transport</keyword>
<dbReference type="InterPro" id="IPR003593">
    <property type="entry name" value="AAA+_ATPase"/>
</dbReference>
<gene>
    <name evidence="6" type="ORF">OA50_05221</name>
</gene>
<dbReference type="OrthoDB" id="9782163at2"/>
<evidence type="ECO:0000256" key="3">
    <source>
        <dbReference type="ARBA" id="ARBA00022741"/>
    </source>
</evidence>
<dbReference type="GO" id="GO:0016887">
    <property type="term" value="F:ATP hydrolysis activity"/>
    <property type="evidence" value="ECO:0007669"/>
    <property type="project" value="InterPro"/>
</dbReference>
<accession>A0A0B3RG54</accession>
<dbReference type="PATRIC" id="fig|1515334.3.peg.5238"/>
<evidence type="ECO:0000256" key="2">
    <source>
        <dbReference type="ARBA" id="ARBA00022448"/>
    </source>
</evidence>
<dbReference type="RefSeq" id="WP_043146475.1">
    <property type="nucleotide sequence ID" value="NZ_JSUQ01000029.1"/>
</dbReference>
<proteinExistence type="inferred from homology"/>
<dbReference type="PANTHER" id="PTHR43553">
    <property type="entry name" value="HEAVY METAL TRANSPORTER"/>
    <property type="match status" value="1"/>
</dbReference>
<comment type="similarity">
    <text evidence="1">Belongs to the ABC transporter superfamily.</text>
</comment>
<protein>
    <submittedName>
        <fullName evidence="6">ABC transporter component</fullName>
    </submittedName>
</protein>
<comment type="caution">
    <text evidence="6">The sequence shown here is derived from an EMBL/GenBank/DDBJ whole genome shotgun (WGS) entry which is preliminary data.</text>
</comment>
<dbReference type="GO" id="GO:0042626">
    <property type="term" value="F:ATPase-coupled transmembrane transporter activity"/>
    <property type="evidence" value="ECO:0007669"/>
    <property type="project" value="TreeGrafter"/>
</dbReference>
<keyword evidence="7" id="KW-1185">Reference proteome</keyword>
<evidence type="ECO:0000256" key="1">
    <source>
        <dbReference type="ARBA" id="ARBA00005417"/>
    </source>
</evidence>
<dbReference type="GO" id="GO:0005524">
    <property type="term" value="F:ATP binding"/>
    <property type="evidence" value="ECO:0007669"/>
    <property type="project" value="UniProtKB-KW"/>
</dbReference>
<evidence type="ECO:0000259" key="5">
    <source>
        <dbReference type="PROSITE" id="PS50893"/>
    </source>
</evidence>
<dbReference type="Gene3D" id="3.40.50.300">
    <property type="entry name" value="P-loop containing nucleotide triphosphate hydrolases"/>
    <property type="match status" value="1"/>
</dbReference>
<evidence type="ECO:0000313" key="7">
    <source>
        <dbReference type="Proteomes" id="UP000030960"/>
    </source>
</evidence>
<evidence type="ECO:0000256" key="4">
    <source>
        <dbReference type="ARBA" id="ARBA00022840"/>
    </source>
</evidence>
<dbReference type="GO" id="GO:0043190">
    <property type="term" value="C:ATP-binding cassette (ABC) transporter complex"/>
    <property type="evidence" value="ECO:0007669"/>
    <property type="project" value="TreeGrafter"/>
</dbReference>
<dbReference type="PANTHER" id="PTHR43553:SF24">
    <property type="entry name" value="ENERGY-COUPLING FACTOR TRANSPORTER ATP-BINDING PROTEIN ECFA1"/>
    <property type="match status" value="1"/>
</dbReference>
<dbReference type="InterPro" id="IPR003439">
    <property type="entry name" value="ABC_transporter-like_ATP-bd"/>
</dbReference>
<dbReference type="InterPro" id="IPR050095">
    <property type="entry name" value="ECF_ABC_transporter_ATP-bd"/>
</dbReference>